<organism evidence="8 9">
    <name type="scientific">Aspergillus cristatus</name>
    <name type="common">Chinese Fuzhuan brick tea-fermentation fungus</name>
    <name type="synonym">Eurotium cristatum</name>
    <dbReference type="NCBI Taxonomy" id="573508"/>
    <lineage>
        <taxon>Eukaryota</taxon>
        <taxon>Fungi</taxon>
        <taxon>Dikarya</taxon>
        <taxon>Ascomycota</taxon>
        <taxon>Pezizomycotina</taxon>
        <taxon>Eurotiomycetes</taxon>
        <taxon>Eurotiomycetidae</taxon>
        <taxon>Eurotiales</taxon>
        <taxon>Aspergillaceae</taxon>
        <taxon>Aspergillus</taxon>
        <taxon>Aspergillus subgen. Aspergillus</taxon>
    </lineage>
</organism>
<evidence type="ECO:0000256" key="3">
    <source>
        <dbReference type="ARBA" id="ARBA00022771"/>
    </source>
</evidence>
<dbReference type="GO" id="GO:0005634">
    <property type="term" value="C:nucleus"/>
    <property type="evidence" value="ECO:0007669"/>
    <property type="project" value="UniProtKB-SubCell"/>
</dbReference>
<evidence type="ECO:0000313" key="8">
    <source>
        <dbReference type="EMBL" id="ODM14908.1"/>
    </source>
</evidence>
<feature type="region of interest" description="Disordered" evidence="6">
    <location>
        <begin position="797"/>
        <end position="893"/>
    </location>
</feature>
<evidence type="ECO:0000256" key="5">
    <source>
        <dbReference type="ARBA" id="ARBA00023242"/>
    </source>
</evidence>
<proteinExistence type="predicted"/>
<accession>A0A1E3B1W9</accession>
<dbReference type="OrthoDB" id="4505704at2759"/>
<evidence type="ECO:0000256" key="6">
    <source>
        <dbReference type="SAM" id="MobiDB-lite"/>
    </source>
</evidence>
<evidence type="ECO:0000313" key="9">
    <source>
        <dbReference type="Proteomes" id="UP000094569"/>
    </source>
</evidence>
<feature type="compositionally biased region" description="Acidic residues" evidence="6">
    <location>
        <begin position="812"/>
        <end position="828"/>
    </location>
</feature>
<dbReference type="InterPro" id="IPR012337">
    <property type="entry name" value="RNaseH-like_sf"/>
</dbReference>
<dbReference type="AlphaFoldDB" id="A0A1E3B1W9"/>
<keyword evidence="2" id="KW-0479">Metal-binding</keyword>
<dbReference type="Proteomes" id="UP000094569">
    <property type="component" value="Unassembled WGS sequence"/>
</dbReference>
<feature type="domain" description="HAT C-terminal dimerisation" evidence="7">
    <location>
        <begin position="695"/>
        <end position="753"/>
    </location>
</feature>
<evidence type="ECO:0000256" key="4">
    <source>
        <dbReference type="ARBA" id="ARBA00022833"/>
    </source>
</evidence>
<dbReference type="GO" id="GO:0046983">
    <property type="term" value="F:protein dimerization activity"/>
    <property type="evidence" value="ECO:0007669"/>
    <property type="project" value="InterPro"/>
</dbReference>
<dbReference type="EMBL" id="JXNT01000020">
    <property type="protein sequence ID" value="ODM14908.1"/>
    <property type="molecule type" value="Genomic_DNA"/>
</dbReference>
<reference evidence="8 9" key="1">
    <citation type="journal article" date="2016" name="BMC Genomics">
        <title>Comparative genomic and transcriptomic analyses of the Fuzhuan brick tea-fermentation fungus Aspergillus cristatus.</title>
        <authorList>
            <person name="Ge Y."/>
            <person name="Wang Y."/>
            <person name="Liu Y."/>
            <person name="Tan Y."/>
            <person name="Ren X."/>
            <person name="Zhang X."/>
            <person name="Hyde K.D."/>
            <person name="Liu Y."/>
            <person name="Liu Z."/>
        </authorList>
    </citation>
    <scope>NUCLEOTIDE SEQUENCE [LARGE SCALE GENOMIC DNA]</scope>
    <source>
        <strain evidence="8 9">GZAAS20.1005</strain>
    </source>
</reference>
<evidence type="ECO:0000256" key="1">
    <source>
        <dbReference type="ARBA" id="ARBA00004123"/>
    </source>
</evidence>
<dbReference type="InterPro" id="IPR008906">
    <property type="entry name" value="HATC_C_dom"/>
</dbReference>
<evidence type="ECO:0000256" key="2">
    <source>
        <dbReference type="ARBA" id="ARBA00022723"/>
    </source>
</evidence>
<comment type="subcellular location">
    <subcellularLocation>
        <location evidence="1">Nucleus</location>
    </subcellularLocation>
</comment>
<name>A0A1E3B1W9_ASPCR</name>
<dbReference type="VEuPathDB" id="FungiDB:SI65_09660"/>
<gene>
    <name evidence="8" type="ORF">SI65_09660</name>
</gene>
<keyword evidence="3" id="KW-0863">Zinc-finger</keyword>
<keyword evidence="9" id="KW-1185">Reference proteome</keyword>
<comment type="caution">
    <text evidence="8">The sequence shown here is derived from an EMBL/GenBank/DDBJ whole genome shotgun (WGS) entry which is preliminary data.</text>
</comment>
<protein>
    <recommendedName>
        <fullName evidence="7">HAT C-terminal dimerisation domain-containing protein</fullName>
    </recommendedName>
</protein>
<dbReference type="PANTHER" id="PTHR46481">
    <property type="entry name" value="ZINC FINGER BED DOMAIN-CONTAINING PROTEIN 4"/>
    <property type="match status" value="1"/>
</dbReference>
<dbReference type="PANTHER" id="PTHR46481:SF10">
    <property type="entry name" value="ZINC FINGER BED DOMAIN-CONTAINING PROTEIN 39"/>
    <property type="match status" value="1"/>
</dbReference>
<dbReference type="InterPro" id="IPR052035">
    <property type="entry name" value="ZnF_BED_domain_contain"/>
</dbReference>
<keyword evidence="5" id="KW-0539">Nucleus</keyword>
<dbReference type="SUPFAM" id="SSF53098">
    <property type="entry name" value="Ribonuclease H-like"/>
    <property type="match status" value="1"/>
</dbReference>
<keyword evidence="4" id="KW-0862">Zinc</keyword>
<sequence>MSQSQASGSQYQASHYADSFLDPELLQSDEFTDALGSETPSLTRFSDLPFPAWYHRAPDSLEHVGKPLQQHYILYNSDSANPKMDESRREFVEWCLKTEYGQKQDIQRSIQWDSNLKKSDVWSSFDQVAHARTGEPKVMCKRCQNVIIHPSHCRAGCSPMKTHLASAVCTKPQTSKRKRQGIDQLLQGLPHVPQSEEFNHLVLQKKILKFITTSRLPFRIIEHPEFKDLLEYTKLAKSGLGLPSARSSRRLLDDEVHEKQQSVLDRLPKESYISVALDCWTSPFAQAFMAVTGYFLDSDWNYREVLLGFEHLHGSQTGAYLSEVVIQILQEHGIADRVLSITTDNASNNHAMMQDVQEMVQSQALCDTSVFRVPCIVHVLQLSLKDLLGKIKANPVNREAESEWSDACTESLQTTSRQPSKDIMVTLKKIRGLAVFINASPQRREAFMALQTAVPTLLPVQDVRTRWNSTFLMLDRARKLQRVFDQYCTIHQYVQFKLDQEEWRQVDYLLLITKPFFDLTNVLPKTRDVTVHHVFSIYNKLFSHLDAVEKKLKRKAVPWKKRMLRALHAAKEKLSKYYHATDKEPYGKVYAIATILCPSRKLRYFDSKDWRGEDEEGNHVDFMRIYRDALQKEFNQYQQRVAPQAAPANIQASQDPIENELELMMDSQTSLQAEVDQPEDEITQYLAKGLTKGHPRLFWKEHEHEYPVLAKIARDILSTPASGAGVERLFNCARNICHYCQGQLKPDTIKGLMLHLFSSKFELEQSELEMIKEHLSSGEAAMLDQIWKPVPSLNEVEPISDDEEEGCKGYDLSDDLNSSDDDHLEEELTLTQITTQRKQARRKRPWNKTSEPQDDGDNGLPLPEMATEESTQARSGRIRKKPKLPDGFEIDKL</sequence>
<dbReference type="GO" id="GO:0008270">
    <property type="term" value="F:zinc ion binding"/>
    <property type="evidence" value="ECO:0007669"/>
    <property type="project" value="UniProtKB-KW"/>
</dbReference>
<dbReference type="STRING" id="573508.A0A1E3B1W9"/>
<evidence type="ECO:0000259" key="7">
    <source>
        <dbReference type="Pfam" id="PF05699"/>
    </source>
</evidence>
<dbReference type="Pfam" id="PF05699">
    <property type="entry name" value="Dimer_Tnp_hAT"/>
    <property type="match status" value="1"/>
</dbReference>
<feature type="compositionally biased region" description="Basic and acidic residues" evidence="6">
    <location>
        <begin position="883"/>
        <end position="893"/>
    </location>
</feature>